<gene>
    <name evidence="1" type="ORF">HOLleu_43614</name>
</gene>
<dbReference type="OrthoDB" id="6747988at2759"/>
<protein>
    <submittedName>
        <fullName evidence="1">Uncharacterized protein</fullName>
    </submittedName>
</protein>
<accession>A0A9Q1B9N1</accession>
<keyword evidence="2" id="KW-1185">Reference proteome</keyword>
<reference evidence="1" key="1">
    <citation type="submission" date="2021-10" db="EMBL/GenBank/DDBJ databases">
        <title>Tropical sea cucumber genome reveals ecological adaptation and Cuvierian tubules defense mechanism.</title>
        <authorList>
            <person name="Chen T."/>
        </authorList>
    </citation>
    <scope>NUCLEOTIDE SEQUENCE</scope>
    <source>
        <strain evidence="1">Nanhai2018</strain>
        <tissue evidence="1">Muscle</tissue>
    </source>
</reference>
<evidence type="ECO:0000313" key="1">
    <source>
        <dbReference type="EMBL" id="KAJ8018410.1"/>
    </source>
</evidence>
<dbReference type="EMBL" id="JAIZAY010000384">
    <property type="protein sequence ID" value="KAJ8018410.1"/>
    <property type="molecule type" value="Genomic_DNA"/>
</dbReference>
<dbReference type="PANTHER" id="PTHR46791">
    <property type="entry name" value="EXPRESSED PROTEIN"/>
    <property type="match status" value="1"/>
</dbReference>
<dbReference type="Proteomes" id="UP001152320">
    <property type="component" value="Unassembled WGS sequence"/>
</dbReference>
<name>A0A9Q1B9N1_HOLLE</name>
<comment type="caution">
    <text evidence="1">The sequence shown here is derived from an EMBL/GenBank/DDBJ whole genome shotgun (WGS) entry which is preliminary data.</text>
</comment>
<evidence type="ECO:0000313" key="2">
    <source>
        <dbReference type="Proteomes" id="UP001152320"/>
    </source>
</evidence>
<sequence length="100" mass="12035">MERDELVRLYFDLGFSQKEILYYLAAKHRIIVSERHLRRILKSLSFYRRKHPDIVDVAIYIMEKLHTSSQLNGYRWMHSHCVAHGLRVSKNDVRLLLRIA</sequence>
<dbReference type="PANTHER" id="PTHR46791:SF13">
    <property type="entry name" value="CLR5 DOMAIN-CONTAINING PROTEIN"/>
    <property type="match status" value="1"/>
</dbReference>
<organism evidence="1 2">
    <name type="scientific">Holothuria leucospilota</name>
    <name type="common">Black long sea cucumber</name>
    <name type="synonym">Mertensiothuria leucospilota</name>
    <dbReference type="NCBI Taxonomy" id="206669"/>
    <lineage>
        <taxon>Eukaryota</taxon>
        <taxon>Metazoa</taxon>
        <taxon>Echinodermata</taxon>
        <taxon>Eleutherozoa</taxon>
        <taxon>Echinozoa</taxon>
        <taxon>Holothuroidea</taxon>
        <taxon>Aspidochirotacea</taxon>
        <taxon>Aspidochirotida</taxon>
        <taxon>Holothuriidae</taxon>
        <taxon>Holothuria</taxon>
    </lineage>
</organism>
<proteinExistence type="predicted"/>
<dbReference type="AlphaFoldDB" id="A0A9Q1B9N1"/>